<dbReference type="EMBL" id="CAJOAY010001382">
    <property type="protein sequence ID" value="CAF3835473.1"/>
    <property type="molecule type" value="Genomic_DNA"/>
</dbReference>
<dbReference type="PROSITE" id="PS50144">
    <property type="entry name" value="MATH"/>
    <property type="match status" value="1"/>
</dbReference>
<dbReference type="EMBL" id="CAJNON010000034">
    <property type="protein sequence ID" value="CAF0833654.1"/>
    <property type="molecule type" value="Genomic_DNA"/>
</dbReference>
<organism evidence="2 4">
    <name type="scientific">Adineta steineri</name>
    <dbReference type="NCBI Taxonomy" id="433720"/>
    <lineage>
        <taxon>Eukaryota</taxon>
        <taxon>Metazoa</taxon>
        <taxon>Spiralia</taxon>
        <taxon>Gnathifera</taxon>
        <taxon>Rotifera</taxon>
        <taxon>Eurotatoria</taxon>
        <taxon>Bdelloidea</taxon>
        <taxon>Adinetida</taxon>
        <taxon>Adinetidae</taxon>
        <taxon>Adineta</taxon>
    </lineage>
</organism>
<dbReference type="OrthoDB" id="10566005at2759"/>
<protein>
    <recommendedName>
        <fullName evidence="1">MATH domain-containing protein</fullName>
    </recommendedName>
</protein>
<evidence type="ECO:0000313" key="2">
    <source>
        <dbReference type="EMBL" id="CAF0833654.1"/>
    </source>
</evidence>
<evidence type="ECO:0000313" key="4">
    <source>
        <dbReference type="Proteomes" id="UP000663891"/>
    </source>
</evidence>
<name>A0A813V7A3_9BILA</name>
<sequence>MLNSFDLTYGKNQFVEYNRLPNPYTGIFTNETILLQTSLGLAADDIQAIYNEQTRRILFLIDYESNSMFGHENWMVIVEFDTMKINPKKKQIEATPNLNAWELFIL</sequence>
<accession>A0A813V7A3</accession>
<comment type="caution">
    <text evidence="2">The sequence shown here is derived from an EMBL/GenBank/DDBJ whole genome shotgun (WGS) entry which is preliminary data.</text>
</comment>
<feature type="domain" description="MATH" evidence="1">
    <location>
        <begin position="1"/>
        <end position="39"/>
    </location>
</feature>
<gene>
    <name evidence="3" type="ORF">OKA104_LOCUS20562</name>
    <name evidence="2" type="ORF">VCS650_LOCUS5744</name>
</gene>
<evidence type="ECO:0000313" key="3">
    <source>
        <dbReference type="EMBL" id="CAF3835473.1"/>
    </source>
</evidence>
<evidence type="ECO:0000259" key="1">
    <source>
        <dbReference type="PROSITE" id="PS50144"/>
    </source>
</evidence>
<reference evidence="2" key="1">
    <citation type="submission" date="2021-02" db="EMBL/GenBank/DDBJ databases">
        <authorList>
            <person name="Nowell W R."/>
        </authorList>
    </citation>
    <scope>NUCLEOTIDE SEQUENCE</scope>
</reference>
<dbReference type="AlphaFoldDB" id="A0A813V7A3"/>
<proteinExistence type="predicted"/>
<dbReference type="Proteomes" id="UP000663891">
    <property type="component" value="Unassembled WGS sequence"/>
</dbReference>
<dbReference type="InterPro" id="IPR002083">
    <property type="entry name" value="MATH/TRAF_dom"/>
</dbReference>
<dbReference type="Proteomes" id="UP000663881">
    <property type="component" value="Unassembled WGS sequence"/>
</dbReference>